<keyword evidence="2" id="KW-1185">Reference proteome</keyword>
<evidence type="ECO:0000313" key="2">
    <source>
        <dbReference type="Proteomes" id="UP000887013"/>
    </source>
</evidence>
<dbReference type="Proteomes" id="UP000887013">
    <property type="component" value="Unassembled WGS sequence"/>
</dbReference>
<proteinExistence type="predicted"/>
<protein>
    <submittedName>
        <fullName evidence="1">Uncharacterized protein</fullName>
    </submittedName>
</protein>
<sequence length="312" mass="36473">MLANCIFACEGVKCSNENTHSFKNIICSLHLKQIYGLKLWIYRSETETQSELAGPFFIPDENFSFKDNTVVFPEKEFLDKFLIPTDDTDFYGNTFELNPRIRNYINNLHMQKITFKDKKTSRYHIEILRNLFSKNAEEIHLIKEQDMSHTDMKTSLQDRLTSVYNFIKNEPYYPIFKNMHILSLNNPATQVSDDNIFRLNTFSPFMGFMLYNCLFDKHMMPVQQQGDKRTPLTLYGNLTYIPKIGIVAINEIKHNNPLVCLGESIGSLAYYQMKTSVEPKRIIPNVLKPSDYPDNIRNLNVLSTNERYCMGY</sequence>
<accession>A0A8X6MN88</accession>
<dbReference type="OrthoDB" id="6454858at2759"/>
<organism evidence="1 2">
    <name type="scientific">Nephila pilipes</name>
    <name type="common">Giant wood spider</name>
    <name type="synonym">Nephila maculata</name>
    <dbReference type="NCBI Taxonomy" id="299642"/>
    <lineage>
        <taxon>Eukaryota</taxon>
        <taxon>Metazoa</taxon>
        <taxon>Ecdysozoa</taxon>
        <taxon>Arthropoda</taxon>
        <taxon>Chelicerata</taxon>
        <taxon>Arachnida</taxon>
        <taxon>Araneae</taxon>
        <taxon>Araneomorphae</taxon>
        <taxon>Entelegynae</taxon>
        <taxon>Araneoidea</taxon>
        <taxon>Nephilidae</taxon>
        <taxon>Nephila</taxon>
    </lineage>
</organism>
<reference evidence="1" key="1">
    <citation type="submission" date="2020-08" db="EMBL/GenBank/DDBJ databases">
        <title>Multicomponent nature underlies the extraordinary mechanical properties of spider dragline silk.</title>
        <authorList>
            <person name="Kono N."/>
            <person name="Nakamura H."/>
            <person name="Mori M."/>
            <person name="Yoshida Y."/>
            <person name="Ohtoshi R."/>
            <person name="Malay A.D."/>
            <person name="Moran D.A.P."/>
            <person name="Tomita M."/>
            <person name="Numata K."/>
            <person name="Arakawa K."/>
        </authorList>
    </citation>
    <scope>NUCLEOTIDE SEQUENCE</scope>
</reference>
<name>A0A8X6MN88_NEPPI</name>
<dbReference type="AlphaFoldDB" id="A0A8X6MN88"/>
<gene>
    <name evidence="1" type="ORF">NPIL_60481</name>
</gene>
<comment type="caution">
    <text evidence="1">The sequence shown here is derived from an EMBL/GenBank/DDBJ whole genome shotgun (WGS) entry which is preliminary data.</text>
</comment>
<dbReference type="EMBL" id="BMAW01095209">
    <property type="protein sequence ID" value="GFS69191.1"/>
    <property type="molecule type" value="Genomic_DNA"/>
</dbReference>
<evidence type="ECO:0000313" key="1">
    <source>
        <dbReference type="EMBL" id="GFS69191.1"/>
    </source>
</evidence>